<dbReference type="SUPFAM" id="SSF47384">
    <property type="entry name" value="Homodimeric domain of signal transducing histidine kinase"/>
    <property type="match status" value="1"/>
</dbReference>
<dbReference type="PANTHER" id="PTHR45339:SF1">
    <property type="entry name" value="HYBRID SIGNAL TRANSDUCTION HISTIDINE KINASE J"/>
    <property type="match status" value="1"/>
</dbReference>
<evidence type="ECO:0000256" key="2">
    <source>
        <dbReference type="ARBA" id="ARBA00012438"/>
    </source>
</evidence>
<dbReference type="SMART" id="SM00387">
    <property type="entry name" value="HATPase_c"/>
    <property type="match status" value="1"/>
</dbReference>
<evidence type="ECO:0000256" key="3">
    <source>
        <dbReference type="ARBA" id="ARBA00022553"/>
    </source>
</evidence>
<dbReference type="PROSITE" id="PS50110">
    <property type="entry name" value="RESPONSE_REGULATORY"/>
    <property type="match status" value="1"/>
</dbReference>
<proteinExistence type="predicted"/>
<dbReference type="SUPFAM" id="SSF55785">
    <property type="entry name" value="PYP-like sensor domain (PAS domain)"/>
    <property type="match status" value="1"/>
</dbReference>
<keyword evidence="9" id="KW-0067">ATP-binding</keyword>
<dbReference type="InterPro" id="IPR035965">
    <property type="entry name" value="PAS-like_dom_sf"/>
</dbReference>
<gene>
    <name evidence="9" type="ORF">OFY17_00385</name>
</gene>
<dbReference type="InterPro" id="IPR036890">
    <property type="entry name" value="HATPase_C_sf"/>
</dbReference>
<dbReference type="InterPro" id="IPR003594">
    <property type="entry name" value="HATPase_dom"/>
</dbReference>
<dbReference type="InterPro" id="IPR004358">
    <property type="entry name" value="Sig_transdc_His_kin-like_C"/>
</dbReference>
<dbReference type="CDD" id="cd17546">
    <property type="entry name" value="REC_hyHK_CKI1_RcsC-like"/>
    <property type="match status" value="1"/>
</dbReference>
<dbReference type="InterPro" id="IPR036097">
    <property type="entry name" value="HisK_dim/P_sf"/>
</dbReference>
<dbReference type="InterPro" id="IPR005467">
    <property type="entry name" value="His_kinase_dom"/>
</dbReference>
<dbReference type="SMART" id="SM00388">
    <property type="entry name" value="HisKA"/>
    <property type="match status" value="1"/>
</dbReference>
<comment type="catalytic activity">
    <reaction evidence="1">
        <text>ATP + protein L-histidine = ADP + protein N-phospho-L-histidine.</text>
        <dbReference type="EC" id="2.7.13.3"/>
    </reaction>
</comment>
<dbReference type="Gene3D" id="1.10.287.130">
    <property type="match status" value="1"/>
</dbReference>
<evidence type="ECO:0000313" key="10">
    <source>
        <dbReference type="Proteomes" id="UP001209713"/>
    </source>
</evidence>
<comment type="caution">
    <text evidence="9">The sequence shown here is derived from an EMBL/GenBank/DDBJ whole genome shotgun (WGS) entry which is preliminary data.</text>
</comment>
<protein>
    <recommendedName>
        <fullName evidence="2">histidine kinase</fullName>
        <ecNumber evidence="2">2.7.13.3</ecNumber>
    </recommendedName>
</protein>
<feature type="coiled-coil region" evidence="6">
    <location>
        <begin position="136"/>
        <end position="163"/>
    </location>
</feature>
<keyword evidence="10" id="KW-1185">Reference proteome</keyword>
<keyword evidence="3 5" id="KW-0597">Phosphoprotein</keyword>
<sequence length="780" mass="88115">MDLIAEFNQQEHDQVVIDCFFELWHYSADFMFIMAVEENGEFSLFDNNPASKQVMGLPLDTQIHRMNIRETWGDTIVEGLYDTYRKAINARKPISIIQNATKLDKEICVDTLLVPIFNAENEAIYVCGVSRDITKIKDAESIAIEANEKLREYSEALQSINTDLDRNVKERTKELETAKHLVEESLKAKSSFVARMSHEIRTPINGILGLSHLALKTPLNDEQQDYINKILASGEVLLSLINNVLDFSKIEAGEMRVEQVPFSLKNTVDHAIAMNSLHIEEKMLMVTVDISPTLPELILGDPLRTQQILLNLVTNAVKFTHHGGISIRLYPEKNHSQQYALRCDVTDTGIGLPKEFSENLFKPFQQADDSVTRKYGGTGLGLTISHQLCELMGGKIWVNSELGQGSTFSFIIPVEPIDDTPLKTNETTESITKAPNLFDFKVLIVEDNIINKKVIQGYLEETKLQLSVAENGEEAIKKIYSEEYDLVLMDIQMPVMDGLTATRIIRQSPSYKDLPIIAMTAHVSKEAREQSLNAGMNDHLDKPINKSELYKTLQQHLNTKKLNRGSNPDTDNKGHDEASYEKILSKLKTIDTLDIEKAISNLNGKQDLYIELVSAFYIKYQCFSVNENSDIVSMIRLLEANSMHVGDFRLAALCTTFIQSNDESANELAVIEGEIRSLVNKIEQSLIQTLPEKDNEFCSHLLAKKLESITPLLKNSDFFVENYFSLLRKMAKGTEYALDVEHLIYNVKNVEFEVAEELSSHLITELQGKTNGNRATSTRH</sequence>
<dbReference type="GO" id="GO:0005524">
    <property type="term" value="F:ATP binding"/>
    <property type="evidence" value="ECO:0007669"/>
    <property type="project" value="UniProtKB-KW"/>
</dbReference>
<dbReference type="PROSITE" id="PS50109">
    <property type="entry name" value="HIS_KIN"/>
    <property type="match status" value="1"/>
</dbReference>
<dbReference type="Pfam" id="PF02518">
    <property type="entry name" value="HATPase_c"/>
    <property type="match status" value="1"/>
</dbReference>
<evidence type="ECO:0000259" key="7">
    <source>
        <dbReference type="PROSITE" id="PS50109"/>
    </source>
</evidence>
<evidence type="ECO:0000256" key="6">
    <source>
        <dbReference type="SAM" id="Coils"/>
    </source>
</evidence>
<dbReference type="Proteomes" id="UP001209713">
    <property type="component" value="Unassembled WGS sequence"/>
</dbReference>
<dbReference type="Gene3D" id="3.40.50.2300">
    <property type="match status" value="1"/>
</dbReference>
<dbReference type="Gene3D" id="3.30.565.10">
    <property type="entry name" value="Histidine kinase-like ATPase, C-terminal domain"/>
    <property type="match status" value="1"/>
</dbReference>
<evidence type="ECO:0000256" key="1">
    <source>
        <dbReference type="ARBA" id="ARBA00000085"/>
    </source>
</evidence>
<dbReference type="SUPFAM" id="SSF52172">
    <property type="entry name" value="CheY-like"/>
    <property type="match status" value="1"/>
</dbReference>
<name>A0ABT2YN58_9GAMM</name>
<feature type="modified residue" description="4-aspartylphosphate" evidence="5">
    <location>
        <position position="490"/>
    </location>
</feature>
<dbReference type="Pfam" id="PF00072">
    <property type="entry name" value="Response_reg"/>
    <property type="match status" value="1"/>
</dbReference>
<dbReference type="PANTHER" id="PTHR45339">
    <property type="entry name" value="HYBRID SIGNAL TRANSDUCTION HISTIDINE KINASE J"/>
    <property type="match status" value="1"/>
</dbReference>
<accession>A0ABT2YN58</accession>
<dbReference type="CDD" id="cd00082">
    <property type="entry name" value="HisKA"/>
    <property type="match status" value="1"/>
</dbReference>
<evidence type="ECO:0000256" key="4">
    <source>
        <dbReference type="ARBA" id="ARBA00023012"/>
    </source>
</evidence>
<dbReference type="InterPro" id="IPR001789">
    <property type="entry name" value="Sig_transdc_resp-reg_receiver"/>
</dbReference>
<dbReference type="InterPro" id="IPR011006">
    <property type="entry name" value="CheY-like_superfamily"/>
</dbReference>
<keyword evidence="4" id="KW-0902">Two-component regulatory system</keyword>
<dbReference type="EC" id="2.7.13.3" evidence="2"/>
<keyword evidence="6" id="KW-0175">Coiled coil</keyword>
<dbReference type="CDD" id="cd16922">
    <property type="entry name" value="HATPase_EvgS-ArcB-TorS-like"/>
    <property type="match status" value="1"/>
</dbReference>
<evidence type="ECO:0000313" key="9">
    <source>
        <dbReference type="EMBL" id="MCV2401325.1"/>
    </source>
</evidence>
<evidence type="ECO:0000259" key="8">
    <source>
        <dbReference type="PROSITE" id="PS50110"/>
    </source>
</evidence>
<dbReference type="EMBL" id="JAOVZB010000001">
    <property type="protein sequence ID" value="MCV2401325.1"/>
    <property type="molecule type" value="Genomic_DNA"/>
</dbReference>
<feature type="domain" description="Histidine kinase" evidence="7">
    <location>
        <begin position="195"/>
        <end position="416"/>
    </location>
</feature>
<dbReference type="InterPro" id="IPR003661">
    <property type="entry name" value="HisK_dim/P_dom"/>
</dbReference>
<feature type="domain" description="Response regulatory" evidence="8">
    <location>
        <begin position="441"/>
        <end position="557"/>
    </location>
</feature>
<organism evidence="9 10">
    <name type="scientific">Marinomonas sargassi</name>
    <dbReference type="NCBI Taxonomy" id="2984494"/>
    <lineage>
        <taxon>Bacteria</taxon>
        <taxon>Pseudomonadati</taxon>
        <taxon>Pseudomonadota</taxon>
        <taxon>Gammaproteobacteria</taxon>
        <taxon>Oceanospirillales</taxon>
        <taxon>Oceanospirillaceae</taxon>
        <taxon>Marinomonas</taxon>
    </lineage>
</organism>
<dbReference type="Pfam" id="PF00512">
    <property type="entry name" value="HisKA"/>
    <property type="match status" value="1"/>
</dbReference>
<dbReference type="SUPFAM" id="SSF55874">
    <property type="entry name" value="ATPase domain of HSP90 chaperone/DNA topoisomerase II/histidine kinase"/>
    <property type="match status" value="1"/>
</dbReference>
<dbReference type="PRINTS" id="PR00344">
    <property type="entry name" value="BCTRLSENSOR"/>
</dbReference>
<dbReference type="SMART" id="SM00448">
    <property type="entry name" value="REC"/>
    <property type="match status" value="1"/>
</dbReference>
<keyword evidence="9" id="KW-0547">Nucleotide-binding</keyword>
<dbReference type="RefSeq" id="WP_263528707.1">
    <property type="nucleotide sequence ID" value="NZ_JAOVZB010000001.1"/>
</dbReference>
<evidence type="ECO:0000256" key="5">
    <source>
        <dbReference type="PROSITE-ProRule" id="PRU00169"/>
    </source>
</evidence>
<dbReference type="Gene3D" id="3.30.450.20">
    <property type="entry name" value="PAS domain"/>
    <property type="match status" value="1"/>
</dbReference>
<reference evidence="9 10" key="1">
    <citation type="submission" date="2022-10" db="EMBL/GenBank/DDBJ databases">
        <title>Marinomonas transparenta sp. nov. and Marinomonas sargassi sp. nov., isolated from marine alga (Sargassum natans (L.) Gaillon).</title>
        <authorList>
            <person name="Wang Y."/>
        </authorList>
    </citation>
    <scope>NUCLEOTIDE SEQUENCE [LARGE SCALE GENOMIC DNA]</scope>
    <source>
        <strain evidence="9 10">C2222</strain>
    </source>
</reference>